<dbReference type="Pfam" id="PF01546">
    <property type="entry name" value="Peptidase_M20"/>
    <property type="match status" value="1"/>
</dbReference>
<dbReference type="Proteomes" id="UP001291309">
    <property type="component" value="Unassembled WGS sequence"/>
</dbReference>
<dbReference type="Gene3D" id="3.30.70.360">
    <property type="match status" value="2"/>
</dbReference>
<keyword evidence="5 13" id="KW-0378">Hydrolase</keyword>
<dbReference type="RefSeq" id="WP_321548814.1">
    <property type="nucleotide sequence ID" value="NZ_JAXIVS010000010.1"/>
</dbReference>
<dbReference type="Gene3D" id="3.40.630.10">
    <property type="entry name" value="Zn peptidases"/>
    <property type="match status" value="1"/>
</dbReference>
<feature type="region of interest" description="Disordered" evidence="10">
    <location>
        <begin position="36"/>
        <end position="87"/>
    </location>
</feature>
<comment type="cofactor">
    <cofactor evidence="1">
        <name>Zn(2+)</name>
        <dbReference type="ChEBI" id="CHEBI:29105"/>
    </cofactor>
</comment>
<evidence type="ECO:0000256" key="10">
    <source>
        <dbReference type="SAM" id="MobiDB-lite"/>
    </source>
</evidence>
<reference evidence="13 14" key="1">
    <citation type="submission" date="2023-12" db="EMBL/GenBank/DDBJ databases">
        <title>the genome sequence of Hyalangium sp. s54d21.</title>
        <authorList>
            <person name="Zhang X."/>
        </authorList>
    </citation>
    <scope>NUCLEOTIDE SEQUENCE [LARGE SCALE GENOMIC DNA]</scope>
    <source>
        <strain evidence="14">s54d21</strain>
    </source>
</reference>
<dbReference type="SUPFAM" id="SSF53187">
    <property type="entry name" value="Zn-dependent exopeptidases"/>
    <property type="match status" value="1"/>
</dbReference>
<evidence type="ECO:0000256" key="6">
    <source>
        <dbReference type="ARBA" id="ARBA00022833"/>
    </source>
</evidence>
<keyword evidence="14" id="KW-1185">Reference proteome</keyword>
<keyword evidence="8" id="KW-0482">Metalloprotease</keyword>
<evidence type="ECO:0000256" key="9">
    <source>
        <dbReference type="ARBA" id="ARBA00023285"/>
    </source>
</evidence>
<dbReference type="Pfam" id="PF07687">
    <property type="entry name" value="M20_dimer"/>
    <property type="match status" value="1"/>
</dbReference>
<evidence type="ECO:0000256" key="2">
    <source>
        <dbReference type="ARBA" id="ARBA00006247"/>
    </source>
</evidence>
<name>A0ABU5H9D3_9BACT</name>
<comment type="caution">
    <text evidence="13">The sequence shown here is derived from an EMBL/GenBank/DDBJ whole genome shotgun (WGS) entry which is preliminary data.</text>
</comment>
<evidence type="ECO:0000256" key="4">
    <source>
        <dbReference type="ARBA" id="ARBA00022723"/>
    </source>
</evidence>
<organism evidence="13 14">
    <name type="scientific">Hyalangium rubrum</name>
    <dbReference type="NCBI Taxonomy" id="3103134"/>
    <lineage>
        <taxon>Bacteria</taxon>
        <taxon>Pseudomonadati</taxon>
        <taxon>Myxococcota</taxon>
        <taxon>Myxococcia</taxon>
        <taxon>Myxococcales</taxon>
        <taxon>Cystobacterineae</taxon>
        <taxon>Archangiaceae</taxon>
        <taxon>Hyalangium</taxon>
    </lineage>
</organism>
<evidence type="ECO:0000256" key="3">
    <source>
        <dbReference type="ARBA" id="ARBA00022670"/>
    </source>
</evidence>
<dbReference type="PANTHER" id="PTHR43808:SF31">
    <property type="entry name" value="N-ACETYL-L-CITRULLINE DEACETYLASE"/>
    <property type="match status" value="1"/>
</dbReference>
<dbReference type="SUPFAM" id="SSF55031">
    <property type="entry name" value="Bacterial exopeptidase dimerisation domain"/>
    <property type="match status" value="1"/>
</dbReference>
<keyword evidence="4" id="KW-0479">Metal-binding</keyword>
<evidence type="ECO:0000256" key="8">
    <source>
        <dbReference type="ARBA" id="ARBA00023049"/>
    </source>
</evidence>
<dbReference type="InterPro" id="IPR011650">
    <property type="entry name" value="Peptidase_M20_dimer"/>
</dbReference>
<keyword evidence="7 13" id="KW-0224">Dipeptidase</keyword>
<feature type="compositionally biased region" description="Basic and acidic residues" evidence="10">
    <location>
        <begin position="36"/>
        <end position="47"/>
    </location>
</feature>
<comment type="similarity">
    <text evidence="2">Belongs to the peptidase M20A family.</text>
</comment>
<sequence length="601" mass="64121">MRLDLFCLGLVLLASAPALAQGSRPKLTPAQLREIERENQKLQDRLRKQGVQAEVPKAPKGDTKGKGKEKGKEAEPKPPNCQLAGAKRTAQFSEEALPGIPLTQRYALYVSACGLGDVVALTQQLVRFKTVSSEQPAAKSPGIAAMGRFLQKWAQTHGFAFRTVGQNDVFELAWGEGAPHLGFIFHGDVVPAPAHEWKSNPFEAKVRNGRLYGRGVMDDKGPIAMGLVSLAMAKEMGLKPHKGKVLLIIGNGEESDWKGMQEYTRTEVLPTHAVSVDSEYPVVVAQSGFVALTLEAALESEAKGEGTLVAVDASAGEFLTQVPGAAMLSLVPTSGTSLEQALAAAKAAVESVRKERSTLKAEVRSAPLVGLAGGGMRIVITTQGKAVHSSAPEQGQNALWDLSAIAEKLPLVDNGIAAMLRAVARRFDGDHHGDRLGFTGKDPLMGPMIVAATLLRVKEGKVSLGVNLRRPRSEEGDEDFHQALNHAVSRITQESDGRIVEGPGRYVGEPHVADVSGPLVLTLMDIYKRHQNIRSNIAPISIAGGTYARLFPRGVDFGPGLPGQVYTGHAPDEFISLEHLGLGTQMLAEALHSLALSANAR</sequence>
<accession>A0ABU5H9D3</accession>
<dbReference type="EC" id="3.4.13.-" evidence="13"/>
<dbReference type="PANTHER" id="PTHR43808">
    <property type="entry name" value="ACETYLORNITHINE DEACETYLASE"/>
    <property type="match status" value="1"/>
</dbReference>
<dbReference type="EMBL" id="JAXIVS010000010">
    <property type="protein sequence ID" value="MDY7230090.1"/>
    <property type="molecule type" value="Genomic_DNA"/>
</dbReference>
<keyword evidence="9" id="KW-0170">Cobalt</keyword>
<dbReference type="InterPro" id="IPR002933">
    <property type="entry name" value="Peptidase_M20"/>
</dbReference>
<feature type="domain" description="Peptidase M20 dimerisation" evidence="12">
    <location>
        <begin position="374"/>
        <end position="412"/>
    </location>
</feature>
<evidence type="ECO:0000256" key="1">
    <source>
        <dbReference type="ARBA" id="ARBA00001947"/>
    </source>
</evidence>
<evidence type="ECO:0000256" key="11">
    <source>
        <dbReference type="SAM" id="SignalP"/>
    </source>
</evidence>
<evidence type="ECO:0000313" key="14">
    <source>
        <dbReference type="Proteomes" id="UP001291309"/>
    </source>
</evidence>
<evidence type="ECO:0000256" key="7">
    <source>
        <dbReference type="ARBA" id="ARBA00022997"/>
    </source>
</evidence>
<evidence type="ECO:0000256" key="5">
    <source>
        <dbReference type="ARBA" id="ARBA00022801"/>
    </source>
</evidence>
<dbReference type="InterPro" id="IPR050072">
    <property type="entry name" value="Peptidase_M20A"/>
</dbReference>
<gene>
    <name evidence="13" type="ORF">SYV04_27090</name>
</gene>
<feature type="chain" id="PRO_5046433495" evidence="11">
    <location>
        <begin position="21"/>
        <end position="601"/>
    </location>
</feature>
<dbReference type="GO" id="GO:0016805">
    <property type="term" value="F:dipeptidase activity"/>
    <property type="evidence" value="ECO:0007669"/>
    <property type="project" value="UniProtKB-KW"/>
</dbReference>
<proteinExistence type="inferred from homology"/>
<dbReference type="InterPro" id="IPR010964">
    <property type="entry name" value="M20A_pepV-rel"/>
</dbReference>
<keyword evidence="11" id="KW-0732">Signal</keyword>
<evidence type="ECO:0000259" key="12">
    <source>
        <dbReference type="Pfam" id="PF07687"/>
    </source>
</evidence>
<keyword evidence="6" id="KW-0862">Zinc</keyword>
<dbReference type="InterPro" id="IPR036264">
    <property type="entry name" value="Bact_exopeptidase_dim_dom"/>
</dbReference>
<feature type="compositionally biased region" description="Basic and acidic residues" evidence="10">
    <location>
        <begin position="57"/>
        <end position="76"/>
    </location>
</feature>
<feature type="signal peptide" evidence="11">
    <location>
        <begin position="1"/>
        <end position="20"/>
    </location>
</feature>
<keyword evidence="3" id="KW-0645">Protease</keyword>
<protein>
    <submittedName>
        <fullName evidence="13">Sapep family Mn(2+)-dependent dipeptidase</fullName>
        <ecNumber evidence="13">3.4.13.-</ecNumber>
    </submittedName>
</protein>
<dbReference type="NCBIfam" id="TIGR01887">
    <property type="entry name" value="dipeptidaselike"/>
    <property type="match status" value="1"/>
</dbReference>
<evidence type="ECO:0000313" key="13">
    <source>
        <dbReference type="EMBL" id="MDY7230090.1"/>
    </source>
</evidence>